<dbReference type="OrthoDB" id="9804290at2"/>
<dbReference type="GO" id="GO:0005829">
    <property type="term" value="C:cytosol"/>
    <property type="evidence" value="ECO:0007669"/>
    <property type="project" value="TreeGrafter"/>
</dbReference>
<dbReference type="HOGENOM" id="CLU_047806_0_1_7"/>
<keyword evidence="2" id="KW-0614">Plasmid</keyword>
<reference evidence="2 3" key="1">
    <citation type="journal article" date="2009" name="Environ. Microbiol.">
        <title>Genome sequence of Desulfobacterium autotrophicum HRM2, a marine sulfate reducer oxidizing organic carbon completely to carbon dioxide.</title>
        <authorList>
            <person name="Strittmatter A.W."/>
            <person name="Liesegang H."/>
            <person name="Rabus R."/>
            <person name="Decker I."/>
            <person name="Amann J."/>
            <person name="Andres S."/>
            <person name="Henne A."/>
            <person name="Fricke W.F."/>
            <person name="Martinez-Arias R."/>
            <person name="Bartels D."/>
            <person name="Goesmann A."/>
            <person name="Krause L."/>
            <person name="Puehler A."/>
            <person name="Klenk H.P."/>
            <person name="Richter M."/>
            <person name="Schuler M."/>
            <person name="Gloeckner F.O."/>
            <person name="Meyerdierks A."/>
            <person name="Gottschalk G."/>
            <person name="Amann R."/>
        </authorList>
    </citation>
    <scope>NUCLEOTIDE SEQUENCE [LARGE SCALE GENOMIC DNA]</scope>
    <source>
        <strain evidence="3">ATCC 43914 / DSM 3382 / HRM2</strain>
        <plasmid evidence="3">Plasmid pHRM2a</plasmid>
    </source>
</reference>
<dbReference type="Gene3D" id="3.30.420.10">
    <property type="entry name" value="Ribonuclease H-like superfamily/Ribonuclease H"/>
    <property type="match status" value="1"/>
</dbReference>
<dbReference type="InterPro" id="IPR036420">
    <property type="entry name" value="BRCT_dom_sf"/>
</dbReference>
<proteinExistence type="predicted"/>
<accession>C0QMS3</accession>
<dbReference type="CDD" id="cd17748">
    <property type="entry name" value="BRCT_DNA_ligase_like"/>
    <property type="match status" value="1"/>
</dbReference>
<dbReference type="InterPro" id="IPR036397">
    <property type="entry name" value="RNaseH_sf"/>
</dbReference>
<evidence type="ECO:0000313" key="2">
    <source>
        <dbReference type="EMBL" id="ACN18067.1"/>
    </source>
</evidence>
<gene>
    <name evidence="2" type="primary">polC</name>
    <name evidence="2" type="ORF">HRM2_p00730</name>
</gene>
<dbReference type="Pfam" id="PF00533">
    <property type="entry name" value="BRCT"/>
    <property type="match status" value="1"/>
</dbReference>
<dbReference type="SMART" id="SM00479">
    <property type="entry name" value="EXOIII"/>
    <property type="match status" value="1"/>
</dbReference>
<dbReference type="Pfam" id="PF00929">
    <property type="entry name" value="RNase_T"/>
    <property type="match status" value="1"/>
</dbReference>
<evidence type="ECO:0000313" key="3">
    <source>
        <dbReference type="Proteomes" id="UP000000442"/>
    </source>
</evidence>
<dbReference type="EMBL" id="CP001088">
    <property type="protein sequence ID" value="ACN18067.1"/>
    <property type="molecule type" value="Genomic_DNA"/>
</dbReference>
<protein>
    <submittedName>
        <fullName evidence="2">Predicted type III DNA polymerase PolC</fullName>
    </submittedName>
</protein>
<dbReference type="RefSeq" id="WP_012663356.1">
    <property type="nucleotide sequence ID" value="NC_012109.1"/>
</dbReference>
<name>C0QMS3_DESAH</name>
<dbReference type="KEGG" id="dat:HRM2_p00730"/>
<evidence type="ECO:0000259" key="1">
    <source>
        <dbReference type="SMART" id="SM00479"/>
    </source>
</evidence>
<dbReference type="InterPro" id="IPR013520">
    <property type="entry name" value="Ribonucl_H"/>
</dbReference>
<dbReference type="GO" id="GO:0008408">
    <property type="term" value="F:3'-5' exonuclease activity"/>
    <property type="evidence" value="ECO:0007669"/>
    <property type="project" value="TreeGrafter"/>
</dbReference>
<sequence length="290" mass="31340">MEFVSIDVETANPDMASICQIGIACFNNGQLEREWSSLVNPRDYFDPINVSVHGINETSVSSAPSFEEIYHEIRSLLSGKICVSHTHFDRISMDKAIRKHSLDPIDVVWLDSARIARRAWEECAWKGYGLANVCKIIGFEFKHHDALEDAKACGAIVHAAVEKAGLTLEGWLTRVGQPISGLSSSGGKVALEGNPEGELYGQSVVFTGALSIPRKDAAAMAASIGCSVAPTVSKKIDYLVVGDQDASRLAGKDKSSKHIKAEKLIASGVQIRILKESDFKELVDGAARNA</sequence>
<dbReference type="AlphaFoldDB" id="C0QMS3"/>
<dbReference type="GO" id="GO:0003676">
    <property type="term" value="F:nucleic acid binding"/>
    <property type="evidence" value="ECO:0007669"/>
    <property type="project" value="InterPro"/>
</dbReference>
<dbReference type="Proteomes" id="UP000000442">
    <property type="component" value="Plasmid pHRM2a"/>
</dbReference>
<dbReference type="CDD" id="cd06130">
    <property type="entry name" value="DNA_pol_III_epsilon_like"/>
    <property type="match status" value="1"/>
</dbReference>
<dbReference type="PANTHER" id="PTHR30231">
    <property type="entry name" value="DNA POLYMERASE III SUBUNIT EPSILON"/>
    <property type="match status" value="1"/>
</dbReference>
<keyword evidence="3" id="KW-1185">Reference proteome</keyword>
<geneLocation type="plasmid" evidence="2 3">
    <name>pHRM2a</name>
</geneLocation>
<organism evidence="2 3">
    <name type="scientific">Desulforapulum autotrophicum (strain ATCC 43914 / DSM 3382 / VKM B-1955 / HRM2)</name>
    <name type="common">Desulfobacterium autotrophicum</name>
    <dbReference type="NCBI Taxonomy" id="177437"/>
    <lineage>
        <taxon>Bacteria</taxon>
        <taxon>Pseudomonadati</taxon>
        <taxon>Thermodesulfobacteriota</taxon>
        <taxon>Desulfobacteria</taxon>
        <taxon>Desulfobacterales</taxon>
        <taxon>Desulfobacteraceae</taxon>
        <taxon>Desulforapulum</taxon>
    </lineage>
</organism>
<dbReference type="SUPFAM" id="SSF53098">
    <property type="entry name" value="Ribonuclease H-like"/>
    <property type="match status" value="1"/>
</dbReference>
<dbReference type="InterPro" id="IPR001357">
    <property type="entry name" value="BRCT_dom"/>
</dbReference>
<dbReference type="Gene3D" id="3.40.50.10190">
    <property type="entry name" value="BRCT domain"/>
    <property type="match status" value="1"/>
</dbReference>
<dbReference type="eggNOG" id="COG0847">
    <property type="taxonomic scope" value="Bacteria"/>
</dbReference>
<feature type="domain" description="Exonuclease" evidence="1">
    <location>
        <begin position="2"/>
        <end position="166"/>
    </location>
</feature>
<dbReference type="SUPFAM" id="SSF52113">
    <property type="entry name" value="BRCT domain"/>
    <property type="match status" value="1"/>
</dbReference>
<dbReference type="InterPro" id="IPR012337">
    <property type="entry name" value="RNaseH-like_sf"/>
</dbReference>
<dbReference type="eggNOG" id="COG0272">
    <property type="taxonomic scope" value="Bacteria"/>
</dbReference>
<dbReference type="GO" id="GO:0006259">
    <property type="term" value="P:DNA metabolic process"/>
    <property type="evidence" value="ECO:0007669"/>
    <property type="project" value="UniProtKB-ARBA"/>
</dbReference>
<dbReference type="PANTHER" id="PTHR30231:SF42">
    <property type="entry name" value="EXONUCLEASE"/>
    <property type="match status" value="1"/>
</dbReference>